<sequence>MIEKNIFDAINQKKLKLDELRPLSEETVKSLRESVLLEWTYNSNAIEGNILTLLETKVVLEGITVGGKSLREHLEVVNHKEAILYLEDIIRNKEPFSEWQIKNIHHLVLKGINDKYAGNYRDQQVMISGAQHLPPAPFLLKEKMNEFIEWYSTKAQELHPVERAAMVHIIFVGIHPFVDVNGRTSRLLLNLELMKNGYPPIVIKNANRLEYYSALDKAHTTGENFDFVSLVVKETNDMLDRYISLCNNNF</sequence>
<dbReference type="PROSITE" id="PS51459">
    <property type="entry name" value="FIDO"/>
    <property type="match status" value="1"/>
</dbReference>
<dbReference type="GO" id="GO:0005524">
    <property type="term" value="F:ATP binding"/>
    <property type="evidence" value="ECO:0007669"/>
    <property type="project" value="UniProtKB-KW"/>
</dbReference>
<dbReference type="Pfam" id="PF02661">
    <property type="entry name" value="Fic"/>
    <property type="match status" value="1"/>
</dbReference>
<evidence type="ECO:0000256" key="1">
    <source>
        <dbReference type="PIRSR" id="PIRSR640198-1"/>
    </source>
</evidence>
<proteinExistence type="predicted"/>
<dbReference type="HOGENOM" id="CLU_040460_3_2_0"/>
<organism evidence="5 6">
    <name type="scientific">Cetobacterium somerae ATCC BAA-474</name>
    <dbReference type="NCBI Taxonomy" id="1319815"/>
    <lineage>
        <taxon>Bacteria</taxon>
        <taxon>Fusobacteriati</taxon>
        <taxon>Fusobacteriota</taxon>
        <taxon>Fusobacteriia</taxon>
        <taxon>Fusobacteriales</taxon>
        <taxon>Fusobacteriaceae</taxon>
        <taxon>Cetobacterium</taxon>
    </lineage>
</organism>
<dbReference type="EMBL" id="AXZF01000202">
    <property type="protein sequence ID" value="ERT63187.1"/>
    <property type="molecule type" value="Genomic_DNA"/>
</dbReference>
<keyword evidence="6" id="KW-1185">Reference proteome</keyword>
<name>U7UUT6_9FUSO</name>
<dbReference type="PANTHER" id="PTHR13504:SF38">
    <property type="entry name" value="FIDO DOMAIN-CONTAINING PROTEIN"/>
    <property type="match status" value="1"/>
</dbReference>
<feature type="binding site" evidence="2">
    <location>
        <begin position="179"/>
        <end position="186"/>
    </location>
    <ligand>
        <name>ATP</name>
        <dbReference type="ChEBI" id="CHEBI:30616"/>
    </ligand>
</feature>
<dbReference type="Proteomes" id="UP000017081">
    <property type="component" value="Unassembled WGS sequence"/>
</dbReference>
<dbReference type="eggNOG" id="COG3177">
    <property type="taxonomic scope" value="Bacteria"/>
</dbReference>
<keyword evidence="2" id="KW-0067">ATP-binding</keyword>
<dbReference type="SUPFAM" id="SSF140931">
    <property type="entry name" value="Fic-like"/>
    <property type="match status" value="1"/>
</dbReference>
<dbReference type="PATRIC" id="fig|1319815.3.peg.2801"/>
<feature type="binding site" evidence="2">
    <location>
        <begin position="211"/>
        <end position="212"/>
    </location>
    <ligand>
        <name>ATP</name>
        <dbReference type="ChEBI" id="CHEBI:30616"/>
    </ligand>
</feature>
<feature type="domain" description="Fido" evidence="4">
    <location>
        <begin position="96"/>
        <end position="233"/>
    </location>
</feature>
<feature type="site" description="Important for autoinhibition of adenylyltransferase activity" evidence="3">
    <location>
        <position position="47"/>
    </location>
</feature>
<dbReference type="AlphaFoldDB" id="U7UUT6"/>
<dbReference type="InterPro" id="IPR003812">
    <property type="entry name" value="Fido"/>
</dbReference>
<comment type="caution">
    <text evidence="5">The sequence shown here is derived from an EMBL/GenBank/DDBJ whole genome shotgun (WGS) entry which is preliminary data.</text>
</comment>
<evidence type="ECO:0000256" key="3">
    <source>
        <dbReference type="PIRSR" id="PIRSR640198-3"/>
    </source>
</evidence>
<dbReference type="PANTHER" id="PTHR13504">
    <property type="entry name" value="FIDO DOMAIN-CONTAINING PROTEIN DDB_G0283145"/>
    <property type="match status" value="1"/>
</dbReference>
<reference evidence="5 6" key="1">
    <citation type="submission" date="2013-08" db="EMBL/GenBank/DDBJ databases">
        <authorList>
            <person name="Weinstock G."/>
            <person name="Sodergren E."/>
            <person name="Wylie T."/>
            <person name="Fulton L."/>
            <person name="Fulton R."/>
            <person name="Fronick C."/>
            <person name="O'Laughlin M."/>
            <person name="Godfrey J."/>
            <person name="Miner T."/>
            <person name="Herter B."/>
            <person name="Appelbaum E."/>
            <person name="Cordes M."/>
            <person name="Lek S."/>
            <person name="Wollam A."/>
            <person name="Pepin K.H."/>
            <person name="Palsikar V.B."/>
            <person name="Mitreva M."/>
            <person name="Wilson R.K."/>
        </authorList>
    </citation>
    <scope>NUCLEOTIDE SEQUENCE [LARGE SCALE GENOMIC DNA]</scope>
    <source>
        <strain evidence="5 6">ATCC BAA-474</strain>
    </source>
</reference>
<dbReference type="Gene3D" id="1.10.3290.10">
    <property type="entry name" value="Fido-like domain"/>
    <property type="match status" value="1"/>
</dbReference>
<feature type="active site" evidence="1">
    <location>
        <position position="175"/>
    </location>
</feature>
<gene>
    <name evidence="5" type="ORF">HMPREF0202_02957</name>
</gene>
<evidence type="ECO:0000256" key="2">
    <source>
        <dbReference type="PIRSR" id="PIRSR640198-2"/>
    </source>
</evidence>
<protein>
    <recommendedName>
        <fullName evidence="4">Fido domain-containing protein</fullName>
    </recommendedName>
</protein>
<dbReference type="RefSeq" id="WP_023052474.1">
    <property type="nucleotide sequence ID" value="NZ_KI518173.1"/>
</dbReference>
<dbReference type="InterPro" id="IPR040198">
    <property type="entry name" value="Fido_containing"/>
</dbReference>
<evidence type="ECO:0000313" key="6">
    <source>
        <dbReference type="Proteomes" id="UP000017081"/>
    </source>
</evidence>
<keyword evidence="2" id="KW-0547">Nucleotide-binding</keyword>
<accession>U7UUT6</accession>
<dbReference type="STRING" id="1319815.HMPREF0202_02957"/>
<evidence type="ECO:0000313" key="5">
    <source>
        <dbReference type="EMBL" id="ERT63187.1"/>
    </source>
</evidence>
<evidence type="ECO:0000259" key="4">
    <source>
        <dbReference type="PROSITE" id="PS51459"/>
    </source>
</evidence>
<dbReference type="InterPro" id="IPR036597">
    <property type="entry name" value="Fido-like_dom_sf"/>
</dbReference>